<organism evidence="1 2">
    <name type="scientific">Golovinomyces cichoracearum</name>
    <dbReference type="NCBI Taxonomy" id="62708"/>
    <lineage>
        <taxon>Eukaryota</taxon>
        <taxon>Fungi</taxon>
        <taxon>Dikarya</taxon>
        <taxon>Ascomycota</taxon>
        <taxon>Pezizomycotina</taxon>
        <taxon>Leotiomycetes</taxon>
        <taxon>Erysiphales</taxon>
        <taxon>Erysiphaceae</taxon>
        <taxon>Golovinomyces</taxon>
    </lineage>
</organism>
<gene>
    <name evidence="1" type="ORF">GcC1_069032</name>
</gene>
<dbReference type="Proteomes" id="UP000285405">
    <property type="component" value="Unassembled WGS sequence"/>
</dbReference>
<dbReference type="OrthoDB" id="10345457at2759"/>
<reference evidence="1 2" key="1">
    <citation type="journal article" date="2018" name="BMC Genomics">
        <title>Comparative genome analyses reveal sequence features reflecting distinct modes of host-adaptation between dicot and monocot powdery mildew.</title>
        <authorList>
            <person name="Wu Y."/>
            <person name="Ma X."/>
            <person name="Pan Z."/>
            <person name="Kale S.D."/>
            <person name="Song Y."/>
            <person name="King H."/>
            <person name="Zhang Q."/>
            <person name="Presley C."/>
            <person name="Deng X."/>
            <person name="Wei C.I."/>
            <person name="Xiao S."/>
        </authorList>
    </citation>
    <scope>NUCLEOTIDE SEQUENCE [LARGE SCALE GENOMIC DNA]</scope>
    <source>
        <strain evidence="1">UCSC1</strain>
    </source>
</reference>
<proteinExistence type="predicted"/>
<comment type="caution">
    <text evidence="1">The sequence shown here is derived from an EMBL/GenBank/DDBJ whole genome shotgun (WGS) entry which is preliminary data.</text>
</comment>
<dbReference type="AlphaFoldDB" id="A0A420IQG3"/>
<evidence type="ECO:0000313" key="1">
    <source>
        <dbReference type="EMBL" id="RKF76786.1"/>
    </source>
</evidence>
<protein>
    <submittedName>
        <fullName evidence="1">Uncharacterized protein</fullName>
    </submittedName>
</protein>
<name>A0A420IQG3_9PEZI</name>
<dbReference type="EMBL" id="MCBR01006921">
    <property type="protein sequence ID" value="RKF76786.1"/>
    <property type="molecule type" value="Genomic_DNA"/>
</dbReference>
<accession>A0A420IQG3</accession>
<sequence length="90" mass="10887">MKDIKYSKAVNFLQFCKDPKVELHRVTRDELDKPEIQKSKEGWNELPELDDDVFKRVLLGKINLSVLYHHFDERYHEFLKECAEPLRLNR</sequence>
<evidence type="ECO:0000313" key="2">
    <source>
        <dbReference type="Proteomes" id="UP000285405"/>
    </source>
</evidence>
<feature type="non-terminal residue" evidence="1">
    <location>
        <position position="90"/>
    </location>
</feature>